<accession>B7PPT4</accession>
<reference evidence="2 4" key="1">
    <citation type="submission" date="2008-03" db="EMBL/GenBank/DDBJ databases">
        <title>Annotation of Ixodes scapularis.</title>
        <authorList>
            <consortium name="Ixodes scapularis Genome Project Consortium"/>
            <person name="Caler E."/>
            <person name="Hannick L.I."/>
            <person name="Bidwell S."/>
            <person name="Joardar V."/>
            <person name="Thiagarajan M."/>
            <person name="Amedeo P."/>
            <person name="Galinsky K.J."/>
            <person name="Schobel S."/>
            <person name="Inman J."/>
            <person name="Hostetler J."/>
            <person name="Miller J."/>
            <person name="Hammond M."/>
            <person name="Megy K."/>
            <person name="Lawson D."/>
            <person name="Kodira C."/>
            <person name="Sutton G."/>
            <person name="Meyer J."/>
            <person name="Hill C.A."/>
            <person name="Birren B."/>
            <person name="Nene V."/>
            <person name="Collins F."/>
            <person name="Alarcon-Chaidez F."/>
            <person name="Wikel S."/>
            <person name="Strausberg R."/>
        </authorList>
    </citation>
    <scope>NUCLEOTIDE SEQUENCE [LARGE SCALE GENOMIC DNA]</scope>
    <source>
        <strain evidence="4">Wikel</strain>
        <strain evidence="2">Wikel colony</strain>
    </source>
</reference>
<keyword evidence="4" id="KW-1185">Reference proteome</keyword>
<evidence type="ECO:0000313" key="2">
    <source>
        <dbReference type="EMBL" id="EEC08606.1"/>
    </source>
</evidence>
<dbReference type="EMBL" id="ABJB010142009">
    <property type="status" value="NOT_ANNOTATED_CDS"/>
    <property type="molecule type" value="Genomic_DNA"/>
</dbReference>
<evidence type="ECO:0000313" key="4">
    <source>
        <dbReference type="Proteomes" id="UP000001555"/>
    </source>
</evidence>
<dbReference type="HOGENOM" id="CLU_1888044_0_0_1"/>
<dbReference type="VEuPathDB" id="VectorBase:ISCI006807"/>
<name>B7PPT4_IXOSC</name>
<dbReference type="InterPro" id="IPR036249">
    <property type="entry name" value="Thioredoxin-like_sf"/>
</dbReference>
<evidence type="ECO:0008006" key="5">
    <source>
        <dbReference type="Google" id="ProtNLM"/>
    </source>
</evidence>
<dbReference type="PaxDb" id="6945-B7PPT4"/>
<dbReference type="Proteomes" id="UP000001555">
    <property type="component" value="Unassembled WGS sequence"/>
</dbReference>
<feature type="region of interest" description="Disordered" evidence="1">
    <location>
        <begin position="105"/>
        <end position="135"/>
    </location>
</feature>
<dbReference type="EnsemblMetazoa" id="ISCW006807-RA">
    <property type="protein sequence ID" value="ISCW006807-PA"/>
    <property type="gene ID" value="ISCW006807"/>
</dbReference>
<dbReference type="SUPFAM" id="SSF52833">
    <property type="entry name" value="Thioredoxin-like"/>
    <property type="match status" value="1"/>
</dbReference>
<proteinExistence type="predicted"/>
<dbReference type="OrthoDB" id="10257948at2759"/>
<dbReference type="AlphaFoldDB" id="B7PPT4"/>
<dbReference type="VEuPathDB" id="VectorBase:ISCW006807"/>
<organism>
    <name type="scientific">Ixodes scapularis</name>
    <name type="common">Black-legged tick</name>
    <name type="synonym">Deer tick</name>
    <dbReference type="NCBI Taxonomy" id="6945"/>
    <lineage>
        <taxon>Eukaryota</taxon>
        <taxon>Metazoa</taxon>
        <taxon>Ecdysozoa</taxon>
        <taxon>Arthropoda</taxon>
        <taxon>Chelicerata</taxon>
        <taxon>Arachnida</taxon>
        <taxon>Acari</taxon>
        <taxon>Parasitiformes</taxon>
        <taxon>Ixodida</taxon>
        <taxon>Ixodoidea</taxon>
        <taxon>Ixodidae</taxon>
        <taxon>Ixodinae</taxon>
        <taxon>Ixodes</taxon>
    </lineage>
</organism>
<dbReference type="PANTHER" id="PTHR21148">
    <property type="entry name" value="THIOREDOXIN DOMAIN-CONTAINING PROTEIN 9"/>
    <property type="match status" value="1"/>
</dbReference>
<evidence type="ECO:0000256" key="1">
    <source>
        <dbReference type="SAM" id="MobiDB-lite"/>
    </source>
</evidence>
<gene>
    <name evidence="2" type="ORF">IscW_ISCW006807</name>
</gene>
<reference evidence="3" key="2">
    <citation type="submission" date="2020-05" db="UniProtKB">
        <authorList>
            <consortium name="EnsemblMetazoa"/>
        </authorList>
    </citation>
    <scope>IDENTIFICATION</scope>
    <source>
        <strain evidence="3">wikel</strain>
    </source>
</reference>
<sequence>MLLLHFGAIVDLLAPIHRTTFTSGKVCAASAKIASQYLEQAPFLCERMKIRVLPTIVLFKDFVSKDMIVGFDSLGGTDDFSTEMMEWRIARAGILNYAGDLTVPPNEAKPERKPAFAFQRKTIRGKPGDDDSDDD</sequence>
<dbReference type="EMBL" id="ABJB010285438">
    <property type="status" value="NOT_ANNOTATED_CDS"/>
    <property type="molecule type" value="Genomic_DNA"/>
</dbReference>
<protein>
    <recommendedName>
        <fullName evidence="5">Thioredoxin domain-containing protein</fullName>
    </recommendedName>
</protein>
<dbReference type="VEuPathDB" id="VectorBase:ISCP_017564"/>
<evidence type="ECO:0000313" key="3">
    <source>
        <dbReference type="EnsemblMetazoa" id="ISCW006807-PA"/>
    </source>
</evidence>
<dbReference type="Gene3D" id="3.40.30.10">
    <property type="entry name" value="Glutaredoxin"/>
    <property type="match status" value="1"/>
</dbReference>
<dbReference type="InParanoid" id="B7PPT4"/>
<dbReference type="STRING" id="6945.B7PPT4"/>
<dbReference type="EMBL" id="DS760623">
    <property type="protein sequence ID" value="EEC08606.1"/>
    <property type="molecule type" value="Genomic_DNA"/>
</dbReference>